<dbReference type="STRING" id="282301.A0A267GFI4"/>
<evidence type="ECO:0000259" key="2">
    <source>
        <dbReference type="SMART" id="SM00128"/>
    </source>
</evidence>
<comment type="caution">
    <text evidence="3">The sequence shown here is derived from an EMBL/GenBank/DDBJ whole genome shotgun (WGS) entry which is preliminary data.</text>
</comment>
<evidence type="ECO:0000313" key="4">
    <source>
        <dbReference type="Proteomes" id="UP000215902"/>
    </source>
</evidence>
<dbReference type="InterPro" id="IPR053321">
    <property type="entry name" value="IPP-5-Phosphatase_Type_IV"/>
</dbReference>
<keyword evidence="4" id="KW-1185">Reference proteome</keyword>
<dbReference type="OrthoDB" id="2248459at2759"/>
<evidence type="ECO:0000256" key="1">
    <source>
        <dbReference type="SAM" id="MobiDB-lite"/>
    </source>
</evidence>
<dbReference type="AlphaFoldDB" id="A0A267GFI4"/>
<name>A0A267GFI4_9PLAT</name>
<dbReference type="Gene3D" id="3.60.10.10">
    <property type="entry name" value="Endonuclease/exonuclease/phosphatase"/>
    <property type="match status" value="1"/>
</dbReference>
<accession>A0A267GFI4</accession>
<dbReference type="GO" id="GO:0046856">
    <property type="term" value="P:phosphatidylinositol dephosphorylation"/>
    <property type="evidence" value="ECO:0007669"/>
    <property type="project" value="InterPro"/>
</dbReference>
<feature type="region of interest" description="Disordered" evidence="1">
    <location>
        <begin position="149"/>
        <end position="175"/>
    </location>
</feature>
<dbReference type="GO" id="GO:0016791">
    <property type="term" value="F:phosphatase activity"/>
    <property type="evidence" value="ECO:0007669"/>
    <property type="project" value="InterPro"/>
</dbReference>
<organism evidence="3 4">
    <name type="scientific">Macrostomum lignano</name>
    <dbReference type="NCBI Taxonomy" id="282301"/>
    <lineage>
        <taxon>Eukaryota</taxon>
        <taxon>Metazoa</taxon>
        <taxon>Spiralia</taxon>
        <taxon>Lophotrochozoa</taxon>
        <taxon>Platyhelminthes</taxon>
        <taxon>Rhabditophora</taxon>
        <taxon>Macrostomorpha</taxon>
        <taxon>Macrostomida</taxon>
        <taxon>Macrostomidae</taxon>
        <taxon>Macrostomum</taxon>
    </lineage>
</organism>
<dbReference type="SUPFAM" id="SSF56219">
    <property type="entry name" value="DNase I-like"/>
    <property type="match status" value="1"/>
</dbReference>
<dbReference type="InterPro" id="IPR000300">
    <property type="entry name" value="IPPc"/>
</dbReference>
<sequence length="555" mass="61938">ADYQALDGNDSGGDGGGSSARKRRGGLSRLAQRRGLLSPSTSNPDLDSPRERQEMSESPQRPSPPLQSSPPPQRDSRRARQNGDTNGDASLSVAADFSVKSSPPPDLHRSHSTQELERLNEWDRGHSKRLGRLDRKLERRFDSSALSLGATASGDAASTSASVASSTGGGSSALRRIPVGDARRQPLLHGSVAAGGLLGADQLDQLVPDRRLELMSVTWNMGEATPQAFPEYLDPLFFPPDQEHVPDIYSLSVQEVCSDVEELLIRCQATIGPTHVLFEFCHYKSLLCAVFIRRDLVWFVSLPDTCAVQTRAAVYTKGCAAVCFTLFGSSMLFLSCHFKSDDGNFEARIEDYKKIVRKVDLPRFTKPMYQSDDVTERFDYVFWAGDLNFRLRVGESSRLRVDRLLQGENFSDRLTAVDELKMAQAEGRVFEHFLEGDIRFPPTYKFDIDTDNYDTSGKQRVPSYTDRVLYRCRKPGSATVTAYNSVPELRCSDHRAVYAVISLQIRPGSDNLPLAYGRFRHTFYVEGNKRRARRNDLDEIRRKSNRASSGVCSLM</sequence>
<protein>
    <recommendedName>
        <fullName evidence="2">Inositol polyphosphate-related phosphatase domain-containing protein</fullName>
    </recommendedName>
</protein>
<feature type="compositionally biased region" description="Pro residues" evidence="1">
    <location>
        <begin position="61"/>
        <end position="73"/>
    </location>
</feature>
<feature type="compositionally biased region" description="Basic and acidic residues" evidence="1">
    <location>
        <begin position="106"/>
        <end position="120"/>
    </location>
</feature>
<feature type="compositionally biased region" description="Low complexity" evidence="1">
    <location>
        <begin position="149"/>
        <end position="166"/>
    </location>
</feature>
<dbReference type="Pfam" id="PF22669">
    <property type="entry name" value="Exo_endo_phos2"/>
    <property type="match status" value="1"/>
</dbReference>
<proteinExistence type="predicted"/>
<feature type="non-terminal residue" evidence="3">
    <location>
        <position position="1"/>
    </location>
</feature>
<dbReference type="InterPro" id="IPR036691">
    <property type="entry name" value="Endo/exonu/phosph_ase_sf"/>
</dbReference>
<reference evidence="3 4" key="1">
    <citation type="submission" date="2017-06" db="EMBL/GenBank/DDBJ databases">
        <title>A platform for efficient transgenesis in Macrostomum lignano, a flatworm model organism for stem cell research.</title>
        <authorList>
            <person name="Berezikov E."/>
        </authorList>
    </citation>
    <scope>NUCLEOTIDE SEQUENCE [LARGE SCALE GENOMIC DNA]</scope>
    <source>
        <strain evidence="3">DV1</strain>
        <tissue evidence="3">Whole organism</tissue>
    </source>
</reference>
<feature type="domain" description="Inositol polyphosphate-related phosphatase" evidence="2">
    <location>
        <begin position="210"/>
        <end position="509"/>
    </location>
</feature>
<gene>
    <name evidence="3" type="ORF">BOX15_Mlig016737g1</name>
</gene>
<dbReference type="SMART" id="SM00128">
    <property type="entry name" value="IPPc"/>
    <property type="match status" value="1"/>
</dbReference>
<dbReference type="PANTHER" id="PTHR47039:SF1">
    <property type="entry name" value="INOSITOL POLYPHOSPHATE 5-PHOSPHATASE E"/>
    <property type="match status" value="1"/>
</dbReference>
<feature type="region of interest" description="Disordered" evidence="1">
    <location>
        <begin position="1"/>
        <end position="120"/>
    </location>
</feature>
<dbReference type="Proteomes" id="UP000215902">
    <property type="component" value="Unassembled WGS sequence"/>
</dbReference>
<dbReference type="EMBL" id="NIVC01000387">
    <property type="protein sequence ID" value="PAA84114.1"/>
    <property type="molecule type" value="Genomic_DNA"/>
</dbReference>
<evidence type="ECO:0000313" key="3">
    <source>
        <dbReference type="EMBL" id="PAA84114.1"/>
    </source>
</evidence>
<dbReference type="PANTHER" id="PTHR47039">
    <property type="entry name" value="INOSITOL POLYPHOSPHATE 5-PHOSPHATASE E"/>
    <property type="match status" value="1"/>
</dbReference>